<dbReference type="AlphaFoldDB" id="A0A8H4WBF8"/>
<keyword evidence="3" id="KW-0812">Transmembrane</keyword>
<sequence length="725" mass="80971">MAEKQPQIEFQFVNSTIDAPSVPRDLAIRALIRKQAMKKASAARRRDGNYGKHNLRQYPVFIIDQEISNPQPSVQVVGEGKPASENHNGAKYDGRKTGKDKTGRTVTDKADKTVVDRQRWLARIASTIPPSLSAKGYELTSMKSDFDILDLSTLATLHVGRAARRALSQDPHHLIRQLRSHQRWSYLAYLPKLYGHIPCLSDATDCVIARARQIVSPHETWEAAVITFYVKALDSLQKALDSPATRYQPEVLCATEILALYELLDPSGETAWIRHAAGAARLIQLRGPQRYSTDFEKALFMAHTGPIMTECLLNNERCFLEEKKWQSVFRSVISTEDEFLISDRSEITVSLIMLKAFVPGFCYDVTNILCVDTEPDLEFIDAVVGGLRNLRAELLKWHSRYEAILKYYPNMRPGSSEYDSHCKVFSTYLSCLMISSRLLATISSFERAKTEATAQNLADQMLELDMEVNSVSRQTCLFMAQTHGVAKSIKATEDEWRDYCTRGLEVHSVAASLHGTHTSFFRNYSLETANFQGGRTMSLNTATYDGFTIPTNTNLQTSYRQKTSSIPQTSQTPTSSVITATTTILSTPNASSQQNGSQSNPLSANSKVGIGIALVIFVSAATLGVLFWLRRRRRANPQINDHSQNIATPEPDPHELITQHNIHELSTPHNVLEKGSSDEMSEKVKEDAEKGNSSVDVTVSSSSHITSLRKNEYYSSPSMICELES</sequence>
<gene>
    <name evidence="4" type="ORF">G7Y89_g148</name>
</gene>
<dbReference type="PANTHER" id="PTHR38111:SF6">
    <property type="entry name" value="FINGER DOMAIN PROTEIN, PUTATIVE (AFU_ORTHOLOGUE AFUA_8G01940)-RELATED"/>
    <property type="match status" value="1"/>
</dbReference>
<dbReference type="Proteomes" id="UP000566819">
    <property type="component" value="Unassembled WGS sequence"/>
</dbReference>
<dbReference type="InterPro" id="IPR021858">
    <property type="entry name" value="Fun_TF"/>
</dbReference>
<dbReference type="EMBL" id="JAAMPI010000005">
    <property type="protein sequence ID" value="KAF4637919.1"/>
    <property type="molecule type" value="Genomic_DNA"/>
</dbReference>
<dbReference type="Pfam" id="PF11951">
    <property type="entry name" value="Fungal_trans_2"/>
    <property type="match status" value="1"/>
</dbReference>
<keyword evidence="1" id="KW-0175">Coiled coil</keyword>
<feature type="region of interest" description="Disordered" evidence="2">
    <location>
        <begin position="74"/>
        <end position="106"/>
    </location>
</feature>
<comment type="caution">
    <text evidence="4">The sequence shown here is derived from an EMBL/GenBank/DDBJ whole genome shotgun (WGS) entry which is preliminary data.</text>
</comment>
<dbReference type="OrthoDB" id="5126878at2759"/>
<feature type="compositionally biased region" description="Basic and acidic residues" evidence="2">
    <location>
        <begin position="671"/>
        <end position="690"/>
    </location>
</feature>
<evidence type="ECO:0000313" key="4">
    <source>
        <dbReference type="EMBL" id="KAF4637919.1"/>
    </source>
</evidence>
<keyword evidence="3" id="KW-1133">Transmembrane helix</keyword>
<organism evidence="4 5">
    <name type="scientific">Cudoniella acicularis</name>
    <dbReference type="NCBI Taxonomy" id="354080"/>
    <lineage>
        <taxon>Eukaryota</taxon>
        <taxon>Fungi</taxon>
        <taxon>Dikarya</taxon>
        <taxon>Ascomycota</taxon>
        <taxon>Pezizomycotina</taxon>
        <taxon>Leotiomycetes</taxon>
        <taxon>Helotiales</taxon>
        <taxon>Tricladiaceae</taxon>
        <taxon>Cudoniella</taxon>
    </lineage>
</organism>
<dbReference type="PANTHER" id="PTHR38111">
    <property type="entry name" value="ZN(2)-C6 FUNGAL-TYPE DOMAIN-CONTAINING PROTEIN-RELATED"/>
    <property type="match status" value="1"/>
</dbReference>
<feature type="coiled-coil region" evidence="1">
    <location>
        <begin position="447"/>
        <end position="474"/>
    </location>
</feature>
<name>A0A8H4WBF8_9HELO</name>
<protein>
    <submittedName>
        <fullName evidence="4">Uncharacterized protein</fullName>
    </submittedName>
</protein>
<keyword evidence="5" id="KW-1185">Reference proteome</keyword>
<evidence type="ECO:0000313" key="5">
    <source>
        <dbReference type="Proteomes" id="UP000566819"/>
    </source>
</evidence>
<feature type="region of interest" description="Disordered" evidence="2">
    <location>
        <begin position="666"/>
        <end position="701"/>
    </location>
</feature>
<accession>A0A8H4WBF8</accession>
<proteinExistence type="predicted"/>
<evidence type="ECO:0000256" key="3">
    <source>
        <dbReference type="SAM" id="Phobius"/>
    </source>
</evidence>
<feature type="compositionally biased region" description="Basic and acidic residues" evidence="2">
    <location>
        <begin position="82"/>
        <end position="106"/>
    </location>
</feature>
<dbReference type="InterPro" id="IPR053178">
    <property type="entry name" value="Osmoadaptation_assoc"/>
</dbReference>
<feature type="transmembrane region" description="Helical" evidence="3">
    <location>
        <begin position="608"/>
        <end position="629"/>
    </location>
</feature>
<evidence type="ECO:0000256" key="2">
    <source>
        <dbReference type="SAM" id="MobiDB-lite"/>
    </source>
</evidence>
<reference evidence="4 5" key="1">
    <citation type="submission" date="2020-03" db="EMBL/GenBank/DDBJ databases">
        <title>Draft Genome Sequence of Cudoniella acicularis.</title>
        <authorList>
            <person name="Buettner E."/>
            <person name="Kellner H."/>
        </authorList>
    </citation>
    <scope>NUCLEOTIDE SEQUENCE [LARGE SCALE GENOMIC DNA]</scope>
    <source>
        <strain evidence="4 5">DSM 108380</strain>
    </source>
</reference>
<keyword evidence="3" id="KW-0472">Membrane</keyword>
<evidence type="ECO:0000256" key="1">
    <source>
        <dbReference type="SAM" id="Coils"/>
    </source>
</evidence>